<dbReference type="SUPFAM" id="SSF46689">
    <property type="entry name" value="Homeodomain-like"/>
    <property type="match status" value="1"/>
</dbReference>
<organism evidence="5 6">
    <name type="scientific">Kouleothrix aurantiaca</name>
    <dbReference type="NCBI Taxonomy" id="186479"/>
    <lineage>
        <taxon>Bacteria</taxon>
        <taxon>Bacillati</taxon>
        <taxon>Chloroflexota</taxon>
        <taxon>Chloroflexia</taxon>
        <taxon>Chloroflexales</taxon>
        <taxon>Roseiflexineae</taxon>
        <taxon>Roseiflexaceae</taxon>
        <taxon>Kouleothrix</taxon>
    </lineage>
</organism>
<reference evidence="5 6" key="1">
    <citation type="submission" date="2015-09" db="EMBL/GenBank/DDBJ databases">
        <title>Draft genome sequence of Kouleothrix aurantiaca JCM 19913.</title>
        <authorList>
            <person name="Hemp J."/>
        </authorList>
    </citation>
    <scope>NUCLEOTIDE SEQUENCE [LARGE SCALE GENOMIC DNA]</scope>
    <source>
        <strain evidence="5 6">COM-B</strain>
    </source>
</reference>
<evidence type="ECO:0000256" key="2">
    <source>
        <dbReference type="ARBA" id="ARBA00023125"/>
    </source>
</evidence>
<evidence type="ECO:0000256" key="1">
    <source>
        <dbReference type="ARBA" id="ARBA00023015"/>
    </source>
</evidence>
<keyword evidence="6" id="KW-1185">Reference proteome</keyword>
<dbReference type="AlphaFoldDB" id="A0A0P9EWP7"/>
<dbReference type="InterPro" id="IPR009057">
    <property type="entry name" value="Homeodomain-like_sf"/>
</dbReference>
<proteinExistence type="predicted"/>
<dbReference type="InterPro" id="IPR018060">
    <property type="entry name" value="HTH_AraC"/>
</dbReference>
<feature type="domain" description="HTH araC/xylS-type" evidence="4">
    <location>
        <begin position="1"/>
        <end position="55"/>
    </location>
</feature>
<accession>A0A0P9EWP7</accession>
<keyword evidence="1" id="KW-0805">Transcription regulation</keyword>
<evidence type="ECO:0000313" key="6">
    <source>
        <dbReference type="Proteomes" id="UP000050509"/>
    </source>
</evidence>
<evidence type="ECO:0000256" key="3">
    <source>
        <dbReference type="ARBA" id="ARBA00023163"/>
    </source>
</evidence>
<dbReference type="PANTHER" id="PTHR43280:SF2">
    <property type="entry name" value="HTH-TYPE TRANSCRIPTIONAL REGULATOR EXSA"/>
    <property type="match status" value="1"/>
</dbReference>
<dbReference type="GO" id="GO:0043565">
    <property type="term" value="F:sequence-specific DNA binding"/>
    <property type="evidence" value="ECO:0007669"/>
    <property type="project" value="InterPro"/>
</dbReference>
<dbReference type="PRINTS" id="PR00032">
    <property type="entry name" value="HTHARAC"/>
</dbReference>
<dbReference type="GO" id="GO:0003700">
    <property type="term" value="F:DNA-binding transcription factor activity"/>
    <property type="evidence" value="ECO:0007669"/>
    <property type="project" value="InterPro"/>
</dbReference>
<sequence>EYLTSVRIRKATELLRTTSLTSSEIAYQVGYNNPRYFYSVFRKVAGLPPNEYRRQG</sequence>
<name>A0A0P9EWP7_9CHLR</name>
<feature type="non-terminal residue" evidence="5">
    <location>
        <position position="1"/>
    </location>
</feature>
<dbReference type="Pfam" id="PF12833">
    <property type="entry name" value="HTH_18"/>
    <property type="match status" value="1"/>
</dbReference>
<dbReference type="SMART" id="SM00342">
    <property type="entry name" value="HTH_ARAC"/>
    <property type="match status" value="1"/>
</dbReference>
<gene>
    <name evidence="5" type="ORF">SE17_36470</name>
</gene>
<evidence type="ECO:0000313" key="5">
    <source>
        <dbReference type="EMBL" id="KPV48736.1"/>
    </source>
</evidence>
<dbReference type="Gene3D" id="1.10.10.60">
    <property type="entry name" value="Homeodomain-like"/>
    <property type="match status" value="1"/>
</dbReference>
<keyword evidence="3" id="KW-0804">Transcription</keyword>
<dbReference type="Proteomes" id="UP000050509">
    <property type="component" value="Unassembled WGS sequence"/>
</dbReference>
<evidence type="ECO:0000259" key="4">
    <source>
        <dbReference type="PROSITE" id="PS01124"/>
    </source>
</evidence>
<comment type="caution">
    <text evidence="5">The sequence shown here is derived from an EMBL/GenBank/DDBJ whole genome shotgun (WGS) entry which is preliminary data.</text>
</comment>
<protein>
    <submittedName>
        <fullName evidence="5">AraC family transcriptional regulator</fullName>
    </submittedName>
</protein>
<dbReference type="InterPro" id="IPR020449">
    <property type="entry name" value="Tscrpt_reg_AraC-type_HTH"/>
</dbReference>
<keyword evidence="2" id="KW-0238">DNA-binding</keyword>
<dbReference type="EMBL" id="LJCR01002436">
    <property type="protein sequence ID" value="KPV48736.1"/>
    <property type="molecule type" value="Genomic_DNA"/>
</dbReference>
<dbReference type="PANTHER" id="PTHR43280">
    <property type="entry name" value="ARAC-FAMILY TRANSCRIPTIONAL REGULATOR"/>
    <property type="match status" value="1"/>
</dbReference>
<dbReference type="PROSITE" id="PS01124">
    <property type="entry name" value="HTH_ARAC_FAMILY_2"/>
    <property type="match status" value="1"/>
</dbReference>